<dbReference type="InterPro" id="IPR000160">
    <property type="entry name" value="GGDEF_dom"/>
</dbReference>
<accession>A0AAE3E257</accession>
<dbReference type="Gene3D" id="3.30.70.270">
    <property type="match status" value="1"/>
</dbReference>
<dbReference type="NCBIfam" id="TIGR00254">
    <property type="entry name" value="GGDEF"/>
    <property type="match status" value="1"/>
</dbReference>
<evidence type="ECO:0000313" key="2">
    <source>
        <dbReference type="EMBL" id="MCC2220324.1"/>
    </source>
</evidence>
<dbReference type="PROSITE" id="PS50887">
    <property type="entry name" value="GGDEF"/>
    <property type="match status" value="1"/>
</dbReference>
<name>A0AAE3E257_9FIRM</name>
<evidence type="ECO:0000259" key="1">
    <source>
        <dbReference type="PROSITE" id="PS50887"/>
    </source>
</evidence>
<sequence length="525" mass="61322">MGKDEMVDVEELMSKIKSGVWSTQDAFDCIKDLEQEYLQSSKTKEWREDYSLAAYFTSYGIFACSYRECVFPMIELCQKLLEDCPNSADQALYYLALMRLYFVTGFQPKIVEYGLKYVETGYADRMNLKSTYNSIVVAFTENDLFEEALYYLEKMIDVTRKDPAAEGVDFWNSDTINEIVYLDSLVYIKIGLGQLDDAADAAKGLEELIKTKVPDDQKSFFDIQKEFTCLYLQLYMQPQSEEVADEFVHYIHNLQSSGLAQSGISFCIRYFAEFMKLLLLKNRFQDVIEIGKFLAKSELFTGSTSMIYSLMMKASEQMQNSRHPSEYEQISKRYIEVLEQEQNNYNAMVRSLTQEELRLMRLRKTMARDSLTGCRNRATFEIEGVRYLSDHAEGCLVFIDLDFLKEVNDKYGHESGDQYLLQFAKMMKNALSHNEFLYRYAGDEFIVLSNRSKLKIEMMLDELLRKNPIVFMLQEEARHISFSYGVVEFGEMPGDIYTMIREADHRMYQCKTKNHSRLQKKENTI</sequence>
<comment type="caution">
    <text evidence="2">The sequence shown here is derived from an EMBL/GenBank/DDBJ whole genome shotgun (WGS) entry which is preliminary data.</text>
</comment>
<reference evidence="2 3" key="1">
    <citation type="submission" date="2021-10" db="EMBL/GenBank/DDBJ databases">
        <title>Anaerobic single-cell dispensing facilitates the cultivation of human gut bacteria.</title>
        <authorList>
            <person name="Afrizal A."/>
        </authorList>
    </citation>
    <scope>NUCLEOTIDE SEQUENCE [LARGE SCALE GENOMIC DNA]</scope>
    <source>
        <strain evidence="2 3">CLA-AA-H224</strain>
    </source>
</reference>
<dbReference type="Pfam" id="PF00990">
    <property type="entry name" value="GGDEF"/>
    <property type="match status" value="1"/>
</dbReference>
<dbReference type="PANTHER" id="PTHR46663:SF2">
    <property type="entry name" value="GGDEF DOMAIN-CONTAINING PROTEIN"/>
    <property type="match status" value="1"/>
</dbReference>
<dbReference type="AlphaFoldDB" id="A0AAE3E257"/>
<keyword evidence="3" id="KW-1185">Reference proteome</keyword>
<dbReference type="InterPro" id="IPR029787">
    <property type="entry name" value="Nucleotide_cyclase"/>
</dbReference>
<dbReference type="CDD" id="cd01949">
    <property type="entry name" value="GGDEF"/>
    <property type="match status" value="1"/>
</dbReference>
<dbReference type="SMART" id="SM00267">
    <property type="entry name" value="GGDEF"/>
    <property type="match status" value="1"/>
</dbReference>
<evidence type="ECO:0000313" key="3">
    <source>
        <dbReference type="Proteomes" id="UP001198200"/>
    </source>
</evidence>
<dbReference type="InterPro" id="IPR052163">
    <property type="entry name" value="DGC-Regulatory_Protein"/>
</dbReference>
<dbReference type="InterPro" id="IPR043128">
    <property type="entry name" value="Rev_trsase/Diguanyl_cyclase"/>
</dbReference>
<dbReference type="RefSeq" id="WP_308730963.1">
    <property type="nucleotide sequence ID" value="NZ_JAJEQN010000003.1"/>
</dbReference>
<feature type="domain" description="GGDEF" evidence="1">
    <location>
        <begin position="392"/>
        <end position="523"/>
    </location>
</feature>
<dbReference type="Proteomes" id="UP001198200">
    <property type="component" value="Unassembled WGS sequence"/>
</dbReference>
<organism evidence="2 3">
    <name type="scientific">Anthropogastromicrobium aceti</name>
    <dbReference type="NCBI Taxonomy" id="2981768"/>
    <lineage>
        <taxon>Bacteria</taxon>
        <taxon>Bacillati</taxon>
        <taxon>Bacillota</taxon>
        <taxon>Clostridia</taxon>
        <taxon>Lachnospirales</taxon>
        <taxon>Lachnospiraceae</taxon>
        <taxon>Anthropogastromicrobium</taxon>
    </lineage>
</organism>
<dbReference type="PANTHER" id="PTHR46663">
    <property type="entry name" value="DIGUANYLATE CYCLASE DGCT-RELATED"/>
    <property type="match status" value="1"/>
</dbReference>
<proteinExistence type="predicted"/>
<dbReference type="EMBL" id="JAJEQN010000003">
    <property type="protein sequence ID" value="MCC2220324.1"/>
    <property type="molecule type" value="Genomic_DNA"/>
</dbReference>
<protein>
    <submittedName>
        <fullName evidence="2">GGDEF domain-containing protein</fullName>
    </submittedName>
</protein>
<gene>
    <name evidence="2" type="ORF">LKD48_01505</name>
</gene>
<dbReference type="SUPFAM" id="SSF55073">
    <property type="entry name" value="Nucleotide cyclase"/>
    <property type="match status" value="1"/>
</dbReference>